<reference evidence="1 2" key="1">
    <citation type="submission" date="2019-02" db="EMBL/GenBank/DDBJ databases">
        <title>Isolation of virulent Lactobacillus brevis phages.</title>
        <authorList>
            <person name="Feyereisen M."/>
            <person name="Mahony J."/>
            <person name="O'Sullivan T."/>
            <person name="van Sinderen D."/>
        </authorList>
    </citation>
    <scope>NUCLEOTIDE SEQUENCE [LARGE SCALE GENOMIC DNA]</scope>
</reference>
<proteinExistence type="predicted"/>
<organism evidence="1 2">
    <name type="scientific">Lactobacillus phage 521B</name>
    <dbReference type="NCBI Taxonomy" id="2510942"/>
    <lineage>
        <taxon>Viruses</taxon>
        <taxon>Duplodnaviria</taxon>
        <taxon>Heunggongvirae</taxon>
        <taxon>Uroviricota</taxon>
        <taxon>Caudoviricetes</taxon>
        <taxon>Herelleviridae</taxon>
        <taxon>Tybeckvirus</taxon>
        <taxon>Tybeckvirus tv521B</taxon>
    </lineage>
</organism>
<accession>A0A4Y5FEI7</accession>
<evidence type="ECO:0000313" key="1">
    <source>
        <dbReference type="EMBL" id="QBJ03463.1"/>
    </source>
</evidence>
<keyword evidence="2" id="KW-1185">Reference proteome</keyword>
<sequence>MRLFCRHSYVVANKFYVPDNYFYDDPDKDIPYYDLVCEKCDKSLMNVSEREYGVIDKSQSARIRYKDINS</sequence>
<name>A0A4Y5FEI7_9CAUD</name>
<dbReference type="EMBL" id="MK504443">
    <property type="protein sequence ID" value="QBJ03463.1"/>
    <property type="molecule type" value="Genomic_DNA"/>
</dbReference>
<dbReference type="Proteomes" id="UP000308874">
    <property type="component" value="Segment"/>
</dbReference>
<protein>
    <submittedName>
        <fullName evidence="1">Uncharacterized protein</fullName>
    </submittedName>
</protein>
<gene>
    <name evidence="1" type="ORF">B521_0113</name>
</gene>
<evidence type="ECO:0000313" key="2">
    <source>
        <dbReference type="Proteomes" id="UP000308874"/>
    </source>
</evidence>